<dbReference type="Proteomes" id="UP001203058">
    <property type="component" value="Unassembled WGS sequence"/>
</dbReference>
<gene>
    <name evidence="2" type="ORF">LZ016_06575</name>
</gene>
<evidence type="ECO:0000313" key="3">
    <source>
        <dbReference type="Proteomes" id="UP001203058"/>
    </source>
</evidence>
<evidence type="ECO:0000313" key="2">
    <source>
        <dbReference type="EMBL" id="MCH8615764.1"/>
    </source>
</evidence>
<proteinExistence type="predicted"/>
<keyword evidence="3" id="KW-1185">Reference proteome</keyword>
<reference evidence="2 3" key="1">
    <citation type="submission" date="2022-03" db="EMBL/GenBank/DDBJ databases">
        <authorList>
            <person name="Jo J.-H."/>
            <person name="Im W.-T."/>
        </authorList>
    </citation>
    <scope>NUCLEOTIDE SEQUENCE [LARGE SCALE GENOMIC DNA]</scope>
    <source>
        <strain evidence="2 3">SM33</strain>
    </source>
</reference>
<protein>
    <submittedName>
        <fullName evidence="2">Uncharacterized protein</fullName>
    </submittedName>
</protein>
<feature type="chain" id="PRO_5045994979" evidence="1">
    <location>
        <begin position="20"/>
        <end position="154"/>
    </location>
</feature>
<dbReference type="EMBL" id="JAKZHW010000001">
    <property type="protein sequence ID" value="MCH8615764.1"/>
    <property type="molecule type" value="Genomic_DNA"/>
</dbReference>
<sequence>MMSAAAIALMIFATTTGYAAGKEDAVAAFVQQTLGTSSYMRADADLNGDGRSEALLYVTDKDYCGSGGCTLLVLSKKGGRYRVVLRSTVTQLPIRVLSTSTRGWRDIGVTVAGGGITRPYVARLWFNGSSYPGNPTVAPAIPLKRPSGKILIGG</sequence>
<organism evidence="2 3">
    <name type="scientific">Sphingomonas telluris</name>
    <dbReference type="NCBI Taxonomy" id="2907998"/>
    <lineage>
        <taxon>Bacteria</taxon>
        <taxon>Pseudomonadati</taxon>
        <taxon>Pseudomonadota</taxon>
        <taxon>Alphaproteobacteria</taxon>
        <taxon>Sphingomonadales</taxon>
        <taxon>Sphingomonadaceae</taxon>
        <taxon>Sphingomonas</taxon>
    </lineage>
</organism>
<accession>A0ABS9VLB4</accession>
<dbReference type="RefSeq" id="WP_241446606.1">
    <property type="nucleotide sequence ID" value="NZ_JAKZHW010000001.1"/>
</dbReference>
<feature type="signal peptide" evidence="1">
    <location>
        <begin position="1"/>
        <end position="19"/>
    </location>
</feature>
<keyword evidence="1" id="KW-0732">Signal</keyword>
<name>A0ABS9VLB4_9SPHN</name>
<evidence type="ECO:0000256" key="1">
    <source>
        <dbReference type="SAM" id="SignalP"/>
    </source>
</evidence>
<comment type="caution">
    <text evidence="2">The sequence shown here is derived from an EMBL/GenBank/DDBJ whole genome shotgun (WGS) entry which is preliminary data.</text>
</comment>